<protein>
    <submittedName>
        <fullName evidence="2">Uncharacterized protein</fullName>
    </submittedName>
</protein>
<organism evidence="2 3">
    <name type="scientific">Mugilogobius chulae</name>
    <name type="common">yellowstripe goby</name>
    <dbReference type="NCBI Taxonomy" id="88201"/>
    <lineage>
        <taxon>Eukaryota</taxon>
        <taxon>Metazoa</taxon>
        <taxon>Chordata</taxon>
        <taxon>Craniata</taxon>
        <taxon>Vertebrata</taxon>
        <taxon>Euteleostomi</taxon>
        <taxon>Actinopterygii</taxon>
        <taxon>Neopterygii</taxon>
        <taxon>Teleostei</taxon>
        <taxon>Neoteleostei</taxon>
        <taxon>Acanthomorphata</taxon>
        <taxon>Gobiaria</taxon>
        <taxon>Gobiiformes</taxon>
        <taxon>Gobioidei</taxon>
        <taxon>Gobiidae</taxon>
        <taxon>Gobionellinae</taxon>
        <taxon>Mugilogobius</taxon>
    </lineage>
</organism>
<feature type="region of interest" description="Disordered" evidence="1">
    <location>
        <begin position="49"/>
        <end position="71"/>
    </location>
</feature>
<feature type="region of interest" description="Disordered" evidence="1">
    <location>
        <begin position="1"/>
        <end position="23"/>
    </location>
</feature>
<accession>A0AAW0NG54</accession>
<proteinExistence type="predicted"/>
<dbReference type="Proteomes" id="UP001460270">
    <property type="component" value="Unassembled WGS sequence"/>
</dbReference>
<name>A0AAW0NG54_9GOBI</name>
<dbReference type="AlphaFoldDB" id="A0AAW0NG54"/>
<dbReference type="EMBL" id="JBBPFD010000017">
    <property type="protein sequence ID" value="KAK7891279.1"/>
    <property type="molecule type" value="Genomic_DNA"/>
</dbReference>
<comment type="caution">
    <text evidence="2">The sequence shown here is derived from an EMBL/GenBank/DDBJ whole genome shotgun (WGS) entry which is preliminary data.</text>
</comment>
<gene>
    <name evidence="2" type="ORF">WMY93_023242</name>
</gene>
<keyword evidence="3" id="KW-1185">Reference proteome</keyword>
<reference evidence="3" key="1">
    <citation type="submission" date="2024-04" db="EMBL/GenBank/DDBJ databases">
        <title>Salinicola lusitanus LLJ914,a marine bacterium isolated from the Okinawa Trough.</title>
        <authorList>
            <person name="Li J."/>
        </authorList>
    </citation>
    <scope>NUCLEOTIDE SEQUENCE [LARGE SCALE GENOMIC DNA]</scope>
</reference>
<evidence type="ECO:0000313" key="3">
    <source>
        <dbReference type="Proteomes" id="UP001460270"/>
    </source>
</evidence>
<evidence type="ECO:0000313" key="2">
    <source>
        <dbReference type="EMBL" id="KAK7891279.1"/>
    </source>
</evidence>
<evidence type="ECO:0000256" key="1">
    <source>
        <dbReference type="SAM" id="MobiDB-lite"/>
    </source>
</evidence>
<sequence>MGKSVTRSIKDATKGGVDNMEAGDCLQLQKEDPTLAAVSAAFVRRIQEENAGVRSTRPTKPPSDEREVVASRSKKKRCEVCGPKMDRKTQFTVPCESIQPP</sequence>